<evidence type="ECO:0000256" key="1">
    <source>
        <dbReference type="ARBA" id="ARBA00004447"/>
    </source>
</evidence>
<evidence type="ECO:0000256" key="4">
    <source>
        <dbReference type="ARBA" id="ARBA00022676"/>
    </source>
</evidence>
<evidence type="ECO:0000256" key="18">
    <source>
        <dbReference type="ARBA" id="ARBA00060076"/>
    </source>
</evidence>
<evidence type="ECO:0000256" key="3">
    <source>
        <dbReference type="ARBA" id="ARBA00020782"/>
    </source>
</evidence>
<comment type="similarity">
    <text evidence="2">Belongs to the glycosyltransferase 29 family.</text>
</comment>
<dbReference type="Pfam" id="PF00777">
    <property type="entry name" value="Glyco_transf_29"/>
    <property type="match status" value="1"/>
</dbReference>
<evidence type="ECO:0000256" key="15">
    <source>
        <dbReference type="ARBA" id="ARBA00032076"/>
    </source>
</evidence>
<dbReference type="Proteomes" id="UP000018467">
    <property type="component" value="Unassembled WGS sequence"/>
</dbReference>
<dbReference type="InterPro" id="IPR038578">
    <property type="entry name" value="GT29-like_sf"/>
</dbReference>
<evidence type="ECO:0000256" key="11">
    <source>
        <dbReference type="ARBA" id="ARBA00023157"/>
    </source>
</evidence>
<evidence type="ECO:0000256" key="7">
    <source>
        <dbReference type="ARBA" id="ARBA00022968"/>
    </source>
</evidence>
<reference evidence="21" key="4">
    <citation type="submission" date="2025-09" db="UniProtKB">
        <authorList>
            <consortium name="Ensembl"/>
        </authorList>
    </citation>
    <scope>IDENTIFICATION</scope>
</reference>
<evidence type="ECO:0000256" key="19">
    <source>
        <dbReference type="SAM" id="MobiDB-lite"/>
    </source>
</evidence>
<dbReference type="GO" id="GO:0097503">
    <property type="term" value="P:sialylation"/>
    <property type="evidence" value="ECO:0007669"/>
    <property type="project" value="TreeGrafter"/>
</dbReference>
<accession>A0A3B1ICV6</accession>
<keyword evidence="11" id="KW-1015">Disulfide bond</keyword>
<dbReference type="PANTHER" id="PTHR46059:SF3">
    <property type="entry name" value="BETA-GALACTOSIDE ALPHA-2,6-SIALYLTRANSFERASE 2"/>
    <property type="match status" value="1"/>
</dbReference>
<evidence type="ECO:0000313" key="22">
    <source>
        <dbReference type="Proteomes" id="UP000018467"/>
    </source>
</evidence>
<evidence type="ECO:0000256" key="20">
    <source>
        <dbReference type="SAM" id="Phobius"/>
    </source>
</evidence>
<dbReference type="STRING" id="7994.ENSAMXP00000027501"/>
<feature type="transmembrane region" description="Helical" evidence="20">
    <location>
        <begin position="7"/>
        <end position="26"/>
    </location>
</feature>
<dbReference type="PANTHER" id="PTHR46059">
    <property type="entry name" value="BETA-GALACTOSIDE ALPHA-2,6-SIALYLTRANSFERASE"/>
    <property type="match status" value="1"/>
</dbReference>
<name>A0A3B1ICV6_ASTMX</name>
<evidence type="ECO:0000256" key="2">
    <source>
        <dbReference type="ARBA" id="ARBA00006003"/>
    </source>
</evidence>
<keyword evidence="8 20" id="KW-1133">Transmembrane helix</keyword>
<keyword evidence="5" id="KW-0808">Transferase</keyword>
<dbReference type="InParanoid" id="A0A3B1ICV6"/>
<dbReference type="InterPro" id="IPR001675">
    <property type="entry name" value="Glyco_trans_29"/>
</dbReference>
<evidence type="ECO:0000256" key="8">
    <source>
        <dbReference type="ARBA" id="ARBA00022989"/>
    </source>
</evidence>
<keyword evidence="10 20" id="KW-0472">Membrane</keyword>
<dbReference type="Gene3D" id="3.90.1480.20">
    <property type="entry name" value="Glycosyl transferase family 29"/>
    <property type="match status" value="1"/>
</dbReference>
<evidence type="ECO:0000256" key="17">
    <source>
        <dbReference type="ARBA" id="ARBA00034329"/>
    </source>
</evidence>
<evidence type="ECO:0000256" key="12">
    <source>
        <dbReference type="ARBA" id="ARBA00023180"/>
    </source>
</evidence>
<comment type="catalytic activity">
    <reaction evidence="16">
        <text>a beta-D-galactoside + CMP-N-acetyl-beta-neuraminate = an N-acetyl-alpha-neuraminyl-(2-&gt;6)-beta-D-galactosyl derivative + CMP + H(+)</text>
        <dbReference type="Rhea" id="RHEA:52104"/>
        <dbReference type="ChEBI" id="CHEBI:15378"/>
        <dbReference type="ChEBI" id="CHEBI:28034"/>
        <dbReference type="ChEBI" id="CHEBI:57812"/>
        <dbReference type="ChEBI" id="CHEBI:60377"/>
        <dbReference type="ChEBI" id="CHEBI:136398"/>
        <dbReference type="EC" id="2.4.3.1"/>
    </reaction>
</comment>
<dbReference type="GeneTree" id="ENSGT00940000158714"/>
<evidence type="ECO:0000256" key="13">
    <source>
        <dbReference type="ARBA" id="ARBA00030410"/>
    </source>
</evidence>
<dbReference type="FunFam" id="3.90.1480.20:FF:000010">
    <property type="entry name" value="ST6 beta-galactoside alpha-2,6-sialyltransferase 2"/>
    <property type="match status" value="1"/>
</dbReference>
<evidence type="ECO:0000256" key="6">
    <source>
        <dbReference type="ARBA" id="ARBA00022692"/>
    </source>
</evidence>
<evidence type="ECO:0000256" key="10">
    <source>
        <dbReference type="ARBA" id="ARBA00023136"/>
    </source>
</evidence>
<keyword evidence="4" id="KW-0328">Glycosyltransferase</keyword>
<dbReference type="Bgee" id="ENSAMXG00000043738">
    <property type="expression patterns" value="Expressed in pharyngeal gill and 6 other cell types or tissues"/>
</dbReference>
<feature type="compositionally biased region" description="Basic and acidic residues" evidence="19">
    <location>
        <begin position="67"/>
        <end position="85"/>
    </location>
</feature>
<comment type="subcellular location">
    <subcellularLocation>
        <location evidence="1">Golgi apparatus</location>
        <location evidence="1">Golgi stack membrane</location>
        <topology evidence="1">Single-pass type II membrane protein</topology>
    </subcellularLocation>
</comment>
<keyword evidence="6 20" id="KW-0812">Transmembrane</keyword>
<dbReference type="AlphaFoldDB" id="A0A3B1ICV6"/>
<feature type="compositionally biased region" description="Polar residues" evidence="19">
    <location>
        <begin position="86"/>
        <end position="98"/>
    </location>
</feature>
<evidence type="ECO:0000256" key="5">
    <source>
        <dbReference type="ARBA" id="ARBA00022679"/>
    </source>
</evidence>
<feature type="region of interest" description="Disordered" evidence="19">
    <location>
        <begin position="62"/>
        <end position="98"/>
    </location>
</feature>
<dbReference type="Ensembl" id="ENSAMXT00000039669.1">
    <property type="protein sequence ID" value="ENSAMXP00000027501.1"/>
    <property type="gene ID" value="ENSAMXG00000043738.1"/>
</dbReference>
<evidence type="ECO:0000256" key="9">
    <source>
        <dbReference type="ARBA" id="ARBA00023034"/>
    </source>
</evidence>
<sequence length="445" mass="51287">MKRRMKLLNIFWFCVIGWVLLLIIYFPKKSEFGTIHAPPPIRSEISWNSILVTPTSQWHPNVQFNRAKPDHLPEETGNRKDDADQQKINTKPLQKSAANYTKRPARTLPEDWLEYYSSGRDVVRALWRGNVSSRMLSLRLQRAFQKYVDKNSYRVSYRSPQNKQLDQKQLEKQALLCQLKQHAQVRVLDGTEEPFASLGWKHLVPSDHLDKLPGTPFRTCAVVSSAGSILNSLLGKEIDSHDAVLRFNAAPTQGFHKDVGKKTTIRIINSQVLANSEHRFNRSSLYKNITLVGWDPAPYSADLEKWYREPDFDLFTGYEDRRRRSPSQPFYILHPAFIWSLWTMLQTNTEENIQPNPPSTGYIGIAVMMNLCESVDVYEFIPSKRHTTRCHYYEALRDMACTLGAYHPLLYEKLLVRRMSTASIAEISEKGKVTLPGFSKISCPP</sequence>
<protein>
    <recommendedName>
        <fullName evidence="3">Beta-galactoside alpha-2,6-sialyltransferase 2</fullName>
        <ecNumber evidence="17">2.4.3.1</ecNumber>
    </recommendedName>
    <alternativeName>
        <fullName evidence="14">CMP-N-acetylneuraminate-beta-galactosamide-alpha-2,6-sialyltransferase 2</fullName>
    </alternativeName>
    <alternativeName>
        <fullName evidence="13">ST6Gal II</fullName>
    </alternativeName>
    <alternativeName>
        <fullName evidence="15">Sialyltransferase 2</fullName>
    </alternativeName>
</protein>
<dbReference type="GO" id="GO:0032580">
    <property type="term" value="C:Golgi cisterna membrane"/>
    <property type="evidence" value="ECO:0007669"/>
    <property type="project" value="UniProtKB-SubCell"/>
</dbReference>
<evidence type="ECO:0000256" key="16">
    <source>
        <dbReference type="ARBA" id="ARBA00034249"/>
    </source>
</evidence>
<evidence type="ECO:0000256" key="14">
    <source>
        <dbReference type="ARBA" id="ARBA00030509"/>
    </source>
</evidence>
<reference evidence="22" key="2">
    <citation type="journal article" date="2014" name="Nat. Commun.">
        <title>The cavefish genome reveals candidate genes for eye loss.</title>
        <authorList>
            <person name="McGaugh S.E."/>
            <person name="Gross J.B."/>
            <person name="Aken B."/>
            <person name="Blin M."/>
            <person name="Borowsky R."/>
            <person name="Chalopin D."/>
            <person name="Hinaux H."/>
            <person name="Jeffery W.R."/>
            <person name="Keene A."/>
            <person name="Ma L."/>
            <person name="Minx P."/>
            <person name="Murphy D."/>
            <person name="O'Quin K.E."/>
            <person name="Retaux S."/>
            <person name="Rohner N."/>
            <person name="Searle S.M."/>
            <person name="Stahl B.A."/>
            <person name="Tabin C."/>
            <person name="Volff J.N."/>
            <person name="Yoshizawa M."/>
            <person name="Warren W.C."/>
        </authorList>
    </citation>
    <scope>NUCLEOTIDE SEQUENCE [LARGE SCALE GENOMIC DNA]</scope>
    <source>
        <strain evidence="22">female</strain>
    </source>
</reference>
<organism evidence="21 22">
    <name type="scientific">Astyanax mexicanus</name>
    <name type="common">Blind cave fish</name>
    <name type="synonym">Astyanax fasciatus mexicanus</name>
    <dbReference type="NCBI Taxonomy" id="7994"/>
    <lineage>
        <taxon>Eukaryota</taxon>
        <taxon>Metazoa</taxon>
        <taxon>Chordata</taxon>
        <taxon>Craniata</taxon>
        <taxon>Vertebrata</taxon>
        <taxon>Euteleostomi</taxon>
        <taxon>Actinopterygii</taxon>
        <taxon>Neopterygii</taxon>
        <taxon>Teleostei</taxon>
        <taxon>Ostariophysi</taxon>
        <taxon>Characiformes</taxon>
        <taxon>Characoidei</taxon>
        <taxon>Acestrorhamphidae</taxon>
        <taxon>Acestrorhamphinae</taxon>
        <taxon>Astyanax</taxon>
    </lineage>
</organism>
<evidence type="ECO:0000313" key="21">
    <source>
        <dbReference type="Ensembl" id="ENSAMXP00000027501.1"/>
    </source>
</evidence>
<keyword evidence="12" id="KW-0325">Glycoprotein</keyword>
<dbReference type="GO" id="GO:0003835">
    <property type="term" value="F:beta-galactoside alpha-2,6-sialyltransferase activity"/>
    <property type="evidence" value="ECO:0007669"/>
    <property type="project" value="UniProtKB-EC"/>
</dbReference>
<comment type="function">
    <text evidence="18">Transfers sialic acid from the donor of substrate CMP-sialic acid to galactose containing acceptor substrates.</text>
</comment>
<proteinExistence type="inferred from homology"/>
<keyword evidence="9" id="KW-0333">Golgi apparatus</keyword>
<reference evidence="22" key="1">
    <citation type="submission" date="2013-03" db="EMBL/GenBank/DDBJ databases">
        <authorList>
            <person name="Jeffery W."/>
            <person name="Warren W."/>
            <person name="Wilson R.K."/>
        </authorList>
    </citation>
    <scope>NUCLEOTIDE SEQUENCE</scope>
    <source>
        <strain evidence="22">female</strain>
    </source>
</reference>
<keyword evidence="7" id="KW-0735">Signal-anchor</keyword>
<dbReference type="EC" id="2.4.3.1" evidence="17"/>
<reference evidence="21" key="3">
    <citation type="submission" date="2025-08" db="UniProtKB">
        <authorList>
            <consortium name="Ensembl"/>
        </authorList>
    </citation>
    <scope>IDENTIFICATION</scope>
</reference>
<keyword evidence="22" id="KW-1185">Reference proteome</keyword>